<protein>
    <submittedName>
        <fullName evidence="1">Uncharacterized protein</fullName>
    </submittedName>
</protein>
<evidence type="ECO:0000313" key="2">
    <source>
        <dbReference type="Proteomes" id="UP000828390"/>
    </source>
</evidence>
<proteinExistence type="predicted"/>
<name>A0A9D4LDX9_DREPO</name>
<evidence type="ECO:0000313" key="1">
    <source>
        <dbReference type="EMBL" id="KAH3856852.1"/>
    </source>
</evidence>
<comment type="caution">
    <text evidence="1">The sequence shown here is derived from an EMBL/GenBank/DDBJ whole genome shotgun (WGS) entry which is preliminary data.</text>
</comment>
<gene>
    <name evidence="1" type="ORF">DPMN_099447</name>
</gene>
<dbReference type="Proteomes" id="UP000828390">
    <property type="component" value="Unassembled WGS sequence"/>
</dbReference>
<sequence length="64" mass="7079">MQLPGHKETIRKTVMHLMLDEKLEVGTAVKHVHSSYRQGSYFPATSIGLDINGGKVSKKLCPKS</sequence>
<dbReference type="AlphaFoldDB" id="A0A9D4LDX9"/>
<organism evidence="1 2">
    <name type="scientific">Dreissena polymorpha</name>
    <name type="common">Zebra mussel</name>
    <name type="synonym">Mytilus polymorpha</name>
    <dbReference type="NCBI Taxonomy" id="45954"/>
    <lineage>
        <taxon>Eukaryota</taxon>
        <taxon>Metazoa</taxon>
        <taxon>Spiralia</taxon>
        <taxon>Lophotrochozoa</taxon>
        <taxon>Mollusca</taxon>
        <taxon>Bivalvia</taxon>
        <taxon>Autobranchia</taxon>
        <taxon>Heteroconchia</taxon>
        <taxon>Euheterodonta</taxon>
        <taxon>Imparidentia</taxon>
        <taxon>Neoheterodontei</taxon>
        <taxon>Myida</taxon>
        <taxon>Dreissenoidea</taxon>
        <taxon>Dreissenidae</taxon>
        <taxon>Dreissena</taxon>
    </lineage>
</organism>
<keyword evidence="2" id="KW-1185">Reference proteome</keyword>
<accession>A0A9D4LDX9</accession>
<reference evidence="1" key="1">
    <citation type="journal article" date="2019" name="bioRxiv">
        <title>The Genome of the Zebra Mussel, Dreissena polymorpha: A Resource for Invasive Species Research.</title>
        <authorList>
            <person name="McCartney M.A."/>
            <person name="Auch B."/>
            <person name="Kono T."/>
            <person name="Mallez S."/>
            <person name="Zhang Y."/>
            <person name="Obille A."/>
            <person name="Becker A."/>
            <person name="Abrahante J.E."/>
            <person name="Garbe J."/>
            <person name="Badalamenti J.P."/>
            <person name="Herman A."/>
            <person name="Mangelson H."/>
            <person name="Liachko I."/>
            <person name="Sullivan S."/>
            <person name="Sone E.D."/>
            <person name="Koren S."/>
            <person name="Silverstein K.A.T."/>
            <person name="Beckman K.B."/>
            <person name="Gohl D.M."/>
        </authorList>
    </citation>
    <scope>NUCLEOTIDE SEQUENCE</scope>
    <source>
        <strain evidence="1">Duluth1</strain>
        <tissue evidence="1">Whole animal</tissue>
    </source>
</reference>
<reference evidence="1" key="2">
    <citation type="submission" date="2020-11" db="EMBL/GenBank/DDBJ databases">
        <authorList>
            <person name="McCartney M.A."/>
            <person name="Auch B."/>
            <person name="Kono T."/>
            <person name="Mallez S."/>
            <person name="Becker A."/>
            <person name="Gohl D.M."/>
            <person name="Silverstein K.A.T."/>
            <person name="Koren S."/>
            <person name="Bechman K.B."/>
            <person name="Herman A."/>
            <person name="Abrahante J.E."/>
            <person name="Garbe J."/>
        </authorList>
    </citation>
    <scope>NUCLEOTIDE SEQUENCE</scope>
    <source>
        <strain evidence="1">Duluth1</strain>
        <tissue evidence="1">Whole animal</tissue>
    </source>
</reference>
<dbReference type="EMBL" id="JAIWYP010000003">
    <property type="protein sequence ID" value="KAH3856852.1"/>
    <property type="molecule type" value="Genomic_DNA"/>
</dbReference>